<dbReference type="EMBL" id="LR593887">
    <property type="protein sequence ID" value="VTS07584.1"/>
    <property type="molecule type" value="Genomic_DNA"/>
</dbReference>
<evidence type="ECO:0000313" key="2">
    <source>
        <dbReference type="Proteomes" id="UP000464378"/>
    </source>
</evidence>
<reference evidence="1" key="1">
    <citation type="submission" date="2019-04" db="EMBL/GenBank/DDBJ databases">
        <authorList>
            <consortium name="Science for Life Laboratories"/>
        </authorList>
    </citation>
    <scope>NUCLEOTIDE SEQUENCE</scope>
    <source>
        <strain evidence="1">MBLW1</strain>
    </source>
</reference>
<accession>A0A6C2YUK0</accession>
<name>A0A6C2YUK0_9BACT</name>
<gene>
    <name evidence="1" type="ORF">GMBLW1_40790</name>
</gene>
<dbReference type="AlphaFoldDB" id="A0A6C2YUK0"/>
<keyword evidence="2" id="KW-1185">Reference proteome</keyword>
<evidence type="ECO:0000313" key="1">
    <source>
        <dbReference type="EMBL" id="VIP05114.1"/>
    </source>
</evidence>
<organism evidence="1">
    <name type="scientific">Tuwongella immobilis</name>
    <dbReference type="NCBI Taxonomy" id="692036"/>
    <lineage>
        <taxon>Bacteria</taxon>
        <taxon>Pseudomonadati</taxon>
        <taxon>Planctomycetota</taxon>
        <taxon>Planctomycetia</taxon>
        <taxon>Gemmatales</taxon>
        <taxon>Gemmataceae</taxon>
        <taxon>Tuwongella</taxon>
    </lineage>
</organism>
<sequence>MLDTATMETCRRLVGLYRGVTIERFRAHPNGSAHIVMRITEPATVARLAHCAIHANVGMLVWADSRGSTEEEWAFPDRVRYELRAAPGSGDEPQLAVVLLCVGMAEELADLGVVDREEVKSLRAGWGF</sequence>
<protein>
    <submittedName>
        <fullName evidence="1">Uncharacterized protein</fullName>
    </submittedName>
</protein>
<proteinExistence type="predicted"/>
<dbReference type="KEGG" id="tim:GMBLW1_40790"/>
<dbReference type="InParanoid" id="A0A6C2YUK0"/>
<dbReference type="EMBL" id="LR586016">
    <property type="protein sequence ID" value="VIP05114.1"/>
    <property type="molecule type" value="Genomic_DNA"/>
</dbReference>
<dbReference type="Proteomes" id="UP000464378">
    <property type="component" value="Chromosome"/>
</dbReference>
<dbReference type="RefSeq" id="WP_162660124.1">
    <property type="nucleotide sequence ID" value="NZ_LR593887.1"/>
</dbReference>